<feature type="transmembrane region" description="Helical" evidence="1">
    <location>
        <begin position="155"/>
        <end position="174"/>
    </location>
</feature>
<evidence type="ECO:0000256" key="1">
    <source>
        <dbReference type="SAM" id="Phobius"/>
    </source>
</evidence>
<proteinExistence type="predicted"/>
<dbReference type="NCBIfam" id="TIGR01654">
    <property type="entry name" value="bact_immun_7tm"/>
    <property type="match status" value="1"/>
</dbReference>
<accession>A0A930RC73</accession>
<keyword evidence="1" id="KW-0812">Transmembrane</keyword>
<sequence length="665" mass="75700">MKRVFVVISNVLVCCFFIWVFTIISATVVSRYYPFVAVRGNASGIQYKKVAEKLTKLANETNSLIAIQHYEAGSNGDSVVSYNRFGKGKLPRGLVEKADSKQARGVESNYFIFRGKLTVERLKEELNQLGLTHLSVVKPFLLGSLAAIFGSGFQLLSLFIFLLCFAALSVISQIRALRTAGIRLISGEHRWKIFTDPIKEDFLSCLLGIFPALLGAVLATFVFSFPFAALYLMVVGIFVYNLLLLGISFNFCALFAIGIKKVHLMQVIKGQIPVRGIISLILIGQLVAVIIVSLGINRAFIYSKAWQQQEKGRQAWAQESRLVQLTRSRDGLNIKRSEKIDPKEWRWFQFVKDAVAKHDALLSKHNLVQQVFKQPTERHSDWQDYSPQGNVLFVTPNYLQKQGIKLDSAIREKINNLQQGEFALLLPESLKAEQKKYTVLYEKDVSMIASRQGEEQQKMKAIVSYLPVNQMRFVYNTTPIAYQQYLKDPIIVVLTPQSTGEQSYEFWSNALQNDLLLNGVKETQELLQKYQISHWASELTPARLVYRRIVEKLQIEIWTTIAGAVLGIVTSILLFNTMNLLYFEEFRRDIFIKQVSGFTFWELHHSYLLAQLLVFFLGLLASLFLTQSIWLSFIVFLLFTGNSVVLLQLQMKKESKMSVMILKGA</sequence>
<organism evidence="2 3">
    <name type="scientific">Streptococcus intermedius</name>
    <dbReference type="NCBI Taxonomy" id="1338"/>
    <lineage>
        <taxon>Bacteria</taxon>
        <taxon>Bacillati</taxon>
        <taxon>Bacillota</taxon>
        <taxon>Bacilli</taxon>
        <taxon>Lactobacillales</taxon>
        <taxon>Streptococcaceae</taxon>
        <taxon>Streptococcus</taxon>
        <taxon>Streptococcus anginosus group</taxon>
    </lineage>
</organism>
<feature type="transmembrane region" description="Helical" evidence="1">
    <location>
        <begin position="229"/>
        <end position="257"/>
    </location>
</feature>
<dbReference type="InterPro" id="IPR006541">
    <property type="entry name" value="Bacteriocin_ass"/>
</dbReference>
<protein>
    <submittedName>
        <fullName evidence="2">Bacteriocin-associated integral membrane family protein</fullName>
    </submittedName>
</protein>
<keyword evidence="1" id="KW-1133">Transmembrane helix</keyword>
<feature type="transmembrane region" description="Helical" evidence="1">
    <location>
        <begin position="629"/>
        <end position="649"/>
    </location>
</feature>
<feature type="transmembrane region" description="Helical" evidence="1">
    <location>
        <begin position="277"/>
        <end position="296"/>
    </location>
</feature>
<name>A0A930RC73_STRIT</name>
<comment type="caution">
    <text evidence="2">The sequence shown here is derived from an EMBL/GenBank/DDBJ whole genome shotgun (WGS) entry which is preliminary data.</text>
</comment>
<reference evidence="2" key="1">
    <citation type="submission" date="2020-04" db="EMBL/GenBank/DDBJ databases">
        <title>Deep metagenomics examines the oral microbiome during advanced dental caries in children, revealing novel taxa and co-occurrences with host molecules.</title>
        <authorList>
            <person name="Baker J.L."/>
            <person name="Morton J.T."/>
            <person name="Dinis M."/>
            <person name="Alvarez R."/>
            <person name="Tran N.C."/>
            <person name="Knight R."/>
            <person name="Edlund A."/>
        </authorList>
    </citation>
    <scope>NUCLEOTIDE SEQUENCE</scope>
    <source>
        <strain evidence="2">JCVI_23_bin.22</strain>
    </source>
</reference>
<evidence type="ECO:0000313" key="2">
    <source>
        <dbReference type="EMBL" id="MBF1713251.1"/>
    </source>
</evidence>
<keyword evidence="1" id="KW-0472">Membrane</keyword>
<gene>
    <name evidence="2" type="ORF">HXO88_05920</name>
</gene>
<feature type="transmembrane region" description="Helical" evidence="1">
    <location>
        <begin position="604"/>
        <end position="623"/>
    </location>
</feature>
<dbReference type="EMBL" id="JABZYP010000019">
    <property type="protein sequence ID" value="MBF1713251.1"/>
    <property type="molecule type" value="Genomic_DNA"/>
</dbReference>
<dbReference type="Pfam" id="PF07242">
    <property type="entry name" value="DUF1430"/>
    <property type="match status" value="1"/>
</dbReference>
<feature type="transmembrane region" description="Helical" evidence="1">
    <location>
        <begin position="557"/>
        <end position="583"/>
    </location>
</feature>
<feature type="transmembrane region" description="Helical" evidence="1">
    <location>
        <begin position="6"/>
        <end position="29"/>
    </location>
</feature>
<dbReference type="Proteomes" id="UP000721045">
    <property type="component" value="Unassembled WGS sequence"/>
</dbReference>
<dbReference type="AlphaFoldDB" id="A0A930RC73"/>
<evidence type="ECO:0000313" key="3">
    <source>
        <dbReference type="Proteomes" id="UP000721045"/>
    </source>
</evidence>
<feature type="transmembrane region" description="Helical" evidence="1">
    <location>
        <begin position="202"/>
        <end position="223"/>
    </location>
</feature>